<feature type="compositionally biased region" description="Polar residues" evidence="1">
    <location>
        <begin position="46"/>
        <end position="61"/>
    </location>
</feature>
<sequence length="261" mass="28519">MAKPDWGELQKQFLAEHAYSGVSPKEWCEAQGLNYATAKRYIKIANSQKKGANKTANSQSKPVGRKGIAGADKAKGKSDSRDDAAGPRAPEDCSPSETKPIRGSRTAPPANPFPSGNRHALKHGGYSRRRLLPDDVIEDAEALTLEDELIRIKAASLTAEAKAGRWEEELRDTHDPEQRDKLEAKIRAADKALDRNAARIESIYRTLDQMKLTQAMLPKIAAETDYRIVATEKTVAETERLKTGGGSATTVIHNALPLPGR</sequence>
<accession>A0AAE7EHP1</accession>
<dbReference type="Proteomes" id="UP000503464">
    <property type="component" value="Chromosome"/>
</dbReference>
<protein>
    <recommendedName>
        <fullName evidence="4">Terminase</fullName>
    </recommendedName>
</protein>
<evidence type="ECO:0000313" key="3">
    <source>
        <dbReference type="Proteomes" id="UP000503464"/>
    </source>
</evidence>
<feature type="region of interest" description="Disordered" evidence="1">
    <location>
        <begin position="46"/>
        <end position="126"/>
    </location>
</feature>
<reference evidence="3" key="1">
    <citation type="submission" date="2020-03" db="EMBL/GenBank/DDBJ databases">
        <title>Genome sequences of seven Enterobacteriaceae strains isolated from Canadian wastewater treatment facilities.</title>
        <authorList>
            <person name="Huang H."/>
            <person name="Chmara J.T."/>
            <person name="Duceppe M.-O."/>
        </authorList>
    </citation>
    <scope>NUCLEOTIDE SEQUENCE [LARGE SCALE GENOMIC DNA]</scope>
    <source>
        <strain evidence="3">Biosolid 3</strain>
    </source>
</reference>
<name>A0AAE7EHP1_SERFO</name>
<dbReference type="RefSeq" id="WP_173409124.1">
    <property type="nucleotide sequence ID" value="NZ_CP054160.3"/>
</dbReference>
<organism evidence="2 3">
    <name type="scientific">Serratia fonticola</name>
    <dbReference type="NCBI Taxonomy" id="47917"/>
    <lineage>
        <taxon>Bacteria</taxon>
        <taxon>Pseudomonadati</taxon>
        <taxon>Pseudomonadota</taxon>
        <taxon>Gammaproteobacteria</taxon>
        <taxon>Enterobacterales</taxon>
        <taxon>Yersiniaceae</taxon>
        <taxon>Serratia</taxon>
    </lineage>
</organism>
<evidence type="ECO:0000313" key="2">
    <source>
        <dbReference type="EMBL" id="QKJ58786.1"/>
    </source>
</evidence>
<proteinExistence type="predicted"/>
<feature type="compositionally biased region" description="Basic and acidic residues" evidence="1">
    <location>
        <begin position="72"/>
        <end position="91"/>
    </location>
</feature>
<gene>
    <name evidence="2" type="ORF">G9399_10935</name>
</gene>
<dbReference type="EMBL" id="CP054160">
    <property type="protein sequence ID" value="QKJ58786.1"/>
    <property type="molecule type" value="Genomic_DNA"/>
</dbReference>
<evidence type="ECO:0000256" key="1">
    <source>
        <dbReference type="SAM" id="MobiDB-lite"/>
    </source>
</evidence>
<dbReference type="AlphaFoldDB" id="A0AAE7EHP1"/>
<evidence type="ECO:0008006" key="4">
    <source>
        <dbReference type="Google" id="ProtNLM"/>
    </source>
</evidence>